<name>B0DXT0_LACBS</name>
<sequence>MTLLCPVIHTRDISLFPKNLPAALGPSHSTFNSVMGIVPRSYEMLGLATHIQQSRITARSCEMLGLVVNVWHSNMWWSGVHTQETKLLSFTPGTTTQMLETTSSCFVTAFAPGIVPPDLRDVTCCRSHTTFNPLGGRSLYTENHVILNYCPKLRDAGPYRSQFEFEDVESSPRFARRYVLSLTYNVQSSGEQKSIHRKSLYSPSPGAVDDAISVGIMLECMCVLIEMPTWSPKHAIIFFFNHAEESLQNGSQLYSTQHPTAPTYPIQLTNLQDQGGIGI</sequence>
<dbReference type="GO" id="GO:0008233">
    <property type="term" value="F:peptidase activity"/>
    <property type="evidence" value="ECO:0007669"/>
    <property type="project" value="UniProtKB-KW"/>
</dbReference>
<reference evidence="3 4" key="1">
    <citation type="journal article" date="2008" name="Nature">
        <title>The genome of Laccaria bicolor provides insights into mycorrhizal symbiosis.</title>
        <authorList>
            <person name="Martin F."/>
            <person name="Aerts A."/>
            <person name="Ahren D."/>
            <person name="Brun A."/>
            <person name="Danchin E.G.J."/>
            <person name="Duchaussoy F."/>
            <person name="Gibon J."/>
            <person name="Kohler A."/>
            <person name="Lindquist E."/>
            <person name="Pereda V."/>
            <person name="Salamov A."/>
            <person name="Shapiro H.J."/>
            <person name="Wuyts J."/>
            <person name="Blaudez D."/>
            <person name="Buee M."/>
            <person name="Brokstein P."/>
            <person name="Canbaeck B."/>
            <person name="Cohen D."/>
            <person name="Courty P.E."/>
            <person name="Coutinho P.M."/>
            <person name="Delaruelle C."/>
            <person name="Detter J.C."/>
            <person name="Deveau A."/>
            <person name="DiFazio S."/>
            <person name="Duplessis S."/>
            <person name="Fraissinet-Tachet L."/>
            <person name="Lucic E."/>
            <person name="Frey-Klett P."/>
            <person name="Fourrey C."/>
            <person name="Feussner I."/>
            <person name="Gay G."/>
            <person name="Grimwood J."/>
            <person name="Hoegger P.J."/>
            <person name="Jain P."/>
            <person name="Kilaru S."/>
            <person name="Labbe J."/>
            <person name="Lin Y.C."/>
            <person name="Legue V."/>
            <person name="Le Tacon F."/>
            <person name="Marmeisse R."/>
            <person name="Melayah D."/>
            <person name="Montanini B."/>
            <person name="Muratet M."/>
            <person name="Nehls U."/>
            <person name="Niculita-Hirzel H."/>
            <person name="Oudot-Le Secq M.P."/>
            <person name="Peter M."/>
            <person name="Quesneville H."/>
            <person name="Rajashekar B."/>
            <person name="Reich M."/>
            <person name="Rouhier N."/>
            <person name="Schmutz J."/>
            <person name="Yin T."/>
            <person name="Chalot M."/>
            <person name="Henrissat B."/>
            <person name="Kuees U."/>
            <person name="Lucas S."/>
            <person name="Van de Peer Y."/>
            <person name="Podila G.K."/>
            <person name="Polle A."/>
            <person name="Pukkila P.J."/>
            <person name="Richardson P.M."/>
            <person name="Rouze P."/>
            <person name="Sanders I.R."/>
            <person name="Stajich J.E."/>
            <person name="Tunlid A."/>
            <person name="Tuskan G."/>
            <person name="Grigoriev I.V."/>
        </authorList>
    </citation>
    <scope>NUCLEOTIDE SEQUENCE [LARGE SCALE GENOMIC DNA]</scope>
    <source>
        <strain evidence="4">S238N-H82 / ATCC MYA-4686</strain>
    </source>
</reference>
<dbReference type="HOGENOM" id="CLU_997719_0_0_1"/>
<comment type="similarity">
    <text evidence="1">Belongs to the peptidase M28 family.</text>
</comment>
<dbReference type="KEGG" id="lbc:LACBIDRAFT_334011"/>
<dbReference type="InterPro" id="IPR007484">
    <property type="entry name" value="Peptidase_M28"/>
</dbReference>
<dbReference type="EMBL" id="DS547148">
    <property type="protein sequence ID" value="EDR00519.1"/>
    <property type="molecule type" value="Genomic_DNA"/>
</dbReference>
<protein>
    <recommendedName>
        <fullName evidence="1">Peptide hydrolase</fullName>
        <ecNumber evidence="1">3.4.-.-</ecNumber>
    </recommendedName>
</protein>
<dbReference type="AlphaFoldDB" id="B0DXT0"/>
<keyword evidence="1" id="KW-0645">Protease</keyword>
<evidence type="ECO:0000259" key="2">
    <source>
        <dbReference type="Pfam" id="PF04389"/>
    </source>
</evidence>
<dbReference type="RefSeq" id="XP_001888746.1">
    <property type="nucleotide sequence ID" value="XM_001888711.1"/>
</dbReference>
<gene>
    <name evidence="3" type="ORF">LACBIDRAFT_334011</name>
</gene>
<dbReference type="Gene3D" id="3.40.630.10">
    <property type="entry name" value="Zn peptidases"/>
    <property type="match status" value="1"/>
</dbReference>
<dbReference type="GeneID" id="6084448"/>
<dbReference type="GO" id="GO:0046872">
    <property type="term" value="F:metal ion binding"/>
    <property type="evidence" value="ECO:0007669"/>
    <property type="project" value="UniProtKB-KW"/>
</dbReference>
<keyword evidence="1" id="KW-0862">Zinc</keyword>
<keyword evidence="1" id="KW-0479">Metal-binding</keyword>
<dbReference type="EC" id="3.4.-.-" evidence="1"/>
<organism evidence="4">
    <name type="scientific">Laccaria bicolor (strain S238N-H82 / ATCC MYA-4686)</name>
    <name type="common">Bicoloured deceiver</name>
    <name type="synonym">Laccaria laccata var. bicolor</name>
    <dbReference type="NCBI Taxonomy" id="486041"/>
    <lineage>
        <taxon>Eukaryota</taxon>
        <taxon>Fungi</taxon>
        <taxon>Dikarya</taxon>
        <taxon>Basidiomycota</taxon>
        <taxon>Agaricomycotina</taxon>
        <taxon>Agaricomycetes</taxon>
        <taxon>Agaricomycetidae</taxon>
        <taxon>Agaricales</taxon>
        <taxon>Agaricineae</taxon>
        <taxon>Hydnangiaceae</taxon>
        <taxon>Laccaria</taxon>
    </lineage>
</organism>
<dbReference type="InParanoid" id="B0DXT0"/>
<keyword evidence="4" id="KW-1185">Reference proteome</keyword>
<dbReference type="GO" id="GO:0006508">
    <property type="term" value="P:proteolysis"/>
    <property type="evidence" value="ECO:0007669"/>
    <property type="project" value="UniProtKB-KW"/>
</dbReference>
<evidence type="ECO:0000313" key="4">
    <source>
        <dbReference type="Proteomes" id="UP000001194"/>
    </source>
</evidence>
<dbReference type="SUPFAM" id="SSF53187">
    <property type="entry name" value="Zn-dependent exopeptidases"/>
    <property type="match status" value="1"/>
</dbReference>
<feature type="domain" description="Peptidase M28" evidence="2">
    <location>
        <begin position="204"/>
        <end position="268"/>
    </location>
</feature>
<evidence type="ECO:0000313" key="3">
    <source>
        <dbReference type="EMBL" id="EDR00519.1"/>
    </source>
</evidence>
<evidence type="ECO:0000256" key="1">
    <source>
        <dbReference type="RuleBase" id="RU361240"/>
    </source>
</evidence>
<keyword evidence="1" id="KW-0378">Hydrolase</keyword>
<dbReference type="OrthoDB" id="76293at2759"/>
<dbReference type="Pfam" id="PF04389">
    <property type="entry name" value="Peptidase_M28"/>
    <property type="match status" value="1"/>
</dbReference>
<dbReference type="Proteomes" id="UP000001194">
    <property type="component" value="Unassembled WGS sequence"/>
</dbReference>
<proteinExistence type="inferred from homology"/>
<accession>B0DXT0</accession>